<dbReference type="InterPro" id="IPR007655">
    <property type="entry name" value="Slam_C"/>
</dbReference>
<evidence type="ECO:0000313" key="3">
    <source>
        <dbReference type="Proteomes" id="UP000324252"/>
    </source>
</evidence>
<name>A0A1H0BZF1_9RHOB</name>
<dbReference type="SUPFAM" id="SSF48452">
    <property type="entry name" value="TPR-like"/>
    <property type="match status" value="1"/>
</dbReference>
<evidence type="ECO:0000259" key="1">
    <source>
        <dbReference type="Pfam" id="PF04575"/>
    </source>
</evidence>
<dbReference type="InterPro" id="IPR011990">
    <property type="entry name" value="TPR-like_helical_dom_sf"/>
</dbReference>
<dbReference type="EMBL" id="FQZZ01000001">
    <property type="protein sequence ID" value="SHJ50611.1"/>
    <property type="molecule type" value="Genomic_DNA"/>
</dbReference>
<organism evidence="2 3">
    <name type="scientific">Lutimaribacter pacificus</name>
    <dbReference type="NCBI Taxonomy" id="391948"/>
    <lineage>
        <taxon>Bacteria</taxon>
        <taxon>Pseudomonadati</taxon>
        <taxon>Pseudomonadota</taxon>
        <taxon>Alphaproteobacteria</taxon>
        <taxon>Rhodobacterales</taxon>
        <taxon>Roseobacteraceae</taxon>
        <taxon>Lutimaribacter</taxon>
    </lineage>
</organism>
<dbReference type="Pfam" id="PF04575">
    <property type="entry name" value="SlipAM"/>
    <property type="match status" value="1"/>
</dbReference>
<keyword evidence="3" id="KW-1185">Reference proteome</keyword>
<sequence>MLRIGGRGGLLRLALGIVLANAFLVSLPRAAGAQAPDLISRAEAQVNAGNYGAAIAALEATGPLPDRGAEQRRLWALAMAHAYAGRPRAALPFLEKLVSLAPGNASYRLELAAALDKAGQTDRARYHYDLTRGGRLPASLAQEVDRRIDRIDRARIWEGRFHLAFAPESNAARRTAAETIVIGDLPFRLHPSSREQPAKGIEIGLGLAALPRLGDDLRLRLGGSLDARLYDGGAPDDIQARTELGLLHFGDRNRRLGGGLTFGHRRIASEPYSTSRGVYLTWGQALDAKALTNLTVTLIREQTEYARRAVPEETRSLLAASLSRIVAPRLQLSLGLLLDRTDSAVASQAGTGRAVTMTARYAFRGGLLADLSVTVGDQDRDGPDSLLGIVRSDRRQSVELRLTHRDWAVGGFAPVLELGIERQRSTNTLYSYDNKRALIGVTRRF</sequence>
<evidence type="ECO:0000313" key="2">
    <source>
        <dbReference type="EMBL" id="SHJ50611.1"/>
    </source>
</evidence>
<accession>A0A1H0BZF1</accession>
<dbReference type="AlphaFoldDB" id="A0A1H0BZF1"/>
<feature type="domain" description="Surface lipoprotein assembly modifier C-terminal" evidence="1">
    <location>
        <begin position="191"/>
        <end position="445"/>
    </location>
</feature>
<gene>
    <name evidence="2" type="ORF">SAMN05444142_101468</name>
</gene>
<reference evidence="2 3" key="1">
    <citation type="submission" date="2016-11" db="EMBL/GenBank/DDBJ databases">
        <authorList>
            <person name="Varghese N."/>
            <person name="Submissions S."/>
        </authorList>
    </citation>
    <scope>NUCLEOTIDE SEQUENCE [LARGE SCALE GENOMIC DNA]</scope>
    <source>
        <strain evidence="2 3">DSM 29620</strain>
    </source>
</reference>
<dbReference type="Gene3D" id="1.25.40.10">
    <property type="entry name" value="Tetratricopeptide repeat domain"/>
    <property type="match status" value="1"/>
</dbReference>
<dbReference type="Proteomes" id="UP000324252">
    <property type="component" value="Unassembled WGS sequence"/>
</dbReference>
<dbReference type="Pfam" id="PF14559">
    <property type="entry name" value="TPR_19"/>
    <property type="match status" value="1"/>
</dbReference>
<protein>
    <recommendedName>
        <fullName evidence="1">Surface lipoprotein assembly modifier C-terminal domain-containing protein</fullName>
    </recommendedName>
</protein>
<proteinExistence type="predicted"/>